<evidence type="ECO:0000313" key="20">
    <source>
        <dbReference type="Proteomes" id="UP000006437"/>
    </source>
</evidence>
<evidence type="ECO:0000256" key="13">
    <source>
        <dbReference type="ARBA" id="ARBA00023204"/>
    </source>
</evidence>
<dbReference type="InterPro" id="IPR029060">
    <property type="entry name" value="PIN-like_dom_sf"/>
</dbReference>
<evidence type="ECO:0000256" key="6">
    <source>
        <dbReference type="ARBA" id="ARBA00022705"/>
    </source>
</evidence>
<gene>
    <name evidence="16" type="primary">polA</name>
    <name evidence="19" type="ORF">HMPREF9629_01660</name>
</gene>
<feature type="domain" description="DNA-directed DNA polymerase family A palm" evidence="18">
    <location>
        <begin position="641"/>
        <end position="847"/>
    </location>
</feature>
<dbReference type="CDD" id="cd06140">
    <property type="entry name" value="DNA_polA_I_Bacillus_like_exo"/>
    <property type="match status" value="1"/>
</dbReference>
<dbReference type="CDD" id="cd08637">
    <property type="entry name" value="DNA_pol_A_pol_I_C"/>
    <property type="match status" value="1"/>
</dbReference>
<dbReference type="GO" id="GO:0006261">
    <property type="term" value="P:DNA-templated DNA replication"/>
    <property type="evidence" value="ECO:0007669"/>
    <property type="project" value="UniProtKB-UniRule"/>
</dbReference>
<keyword evidence="8 16" id="KW-0227">DNA damage</keyword>
<evidence type="ECO:0000256" key="10">
    <source>
        <dbReference type="ARBA" id="ARBA00022839"/>
    </source>
</evidence>
<dbReference type="InterPro" id="IPR036397">
    <property type="entry name" value="RNaseH_sf"/>
</dbReference>
<dbReference type="GO" id="GO:0008409">
    <property type="term" value="F:5'-3' exonuclease activity"/>
    <property type="evidence" value="ECO:0007669"/>
    <property type="project" value="UniProtKB-UniRule"/>
</dbReference>
<evidence type="ECO:0000256" key="12">
    <source>
        <dbReference type="ARBA" id="ARBA00023125"/>
    </source>
</evidence>
<evidence type="ECO:0000259" key="18">
    <source>
        <dbReference type="SMART" id="SM00482"/>
    </source>
</evidence>
<comment type="caution">
    <text evidence="19">The sequence shown here is derived from an EMBL/GenBank/DDBJ whole genome shotgun (WGS) entry which is preliminary data.</text>
</comment>
<dbReference type="GO" id="GO:0003887">
    <property type="term" value="F:DNA-directed DNA polymerase activity"/>
    <property type="evidence" value="ECO:0007669"/>
    <property type="project" value="UniProtKB-UniRule"/>
</dbReference>
<dbReference type="GO" id="GO:0006302">
    <property type="term" value="P:double-strand break repair"/>
    <property type="evidence" value="ECO:0007669"/>
    <property type="project" value="TreeGrafter"/>
</dbReference>
<evidence type="ECO:0000256" key="14">
    <source>
        <dbReference type="ARBA" id="ARBA00049244"/>
    </source>
</evidence>
<dbReference type="InterPro" id="IPR020045">
    <property type="entry name" value="DNA_polI_H3TH"/>
</dbReference>
<keyword evidence="4 16" id="KW-0808">Transferase</keyword>
<dbReference type="InterPro" id="IPR019760">
    <property type="entry name" value="DNA-dir_DNA_pol_A_CS"/>
</dbReference>
<dbReference type="InterPro" id="IPR001098">
    <property type="entry name" value="DNA-dir_DNA_pol_A_palm_dom"/>
</dbReference>
<dbReference type="RefSeq" id="WP_009525889.1">
    <property type="nucleotide sequence ID" value="NZ_JH414558.1"/>
</dbReference>
<dbReference type="EMBL" id="AFZE01000009">
    <property type="protein sequence ID" value="EHL15689.1"/>
    <property type="molecule type" value="Genomic_DNA"/>
</dbReference>
<keyword evidence="5 16" id="KW-0548">Nucleotidyltransferase</keyword>
<dbReference type="Gene3D" id="3.40.50.1010">
    <property type="entry name" value="5'-nuclease"/>
    <property type="match status" value="1"/>
</dbReference>
<proteinExistence type="inferred from homology"/>
<dbReference type="Gene3D" id="1.10.150.20">
    <property type="entry name" value="5' to 3' exonuclease, C-terminal subdomain"/>
    <property type="match status" value="2"/>
</dbReference>
<dbReference type="SMART" id="SM00482">
    <property type="entry name" value="POLAc"/>
    <property type="match status" value="1"/>
</dbReference>
<dbReference type="GO" id="GO:0003677">
    <property type="term" value="F:DNA binding"/>
    <property type="evidence" value="ECO:0007669"/>
    <property type="project" value="UniProtKB-UniRule"/>
</dbReference>
<keyword evidence="12 16" id="KW-0238">DNA-binding</keyword>
<dbReference type="FunFam" id="1.20.1060.10:FF:000001">
    <property type="entry name" value="DNA polymerase I"/>
    <property type="match status" value="1"/>
</dbReference>
<evidence type="ECO:0000256" key="4">
    <source>
        <dbReference type="ARBA" id="ARBA00022679"/>
    </source>
</evidence>
<keyword evidence="13 16" id="KW-0234">DNA repair</keyword>
<evidence type="ECO:0000256" key="3">
    <source>
        <dbReference type="ARBA" id="ARBA00020311"/>
    </source>
</evidence>
<accession>G9WZQ9</accession>
<keyword evidence="10 16" id="KW-0269">Exonuclease</keyword>
<dbReference type="SMART" id="SM00475">
    <property type="entry name" value="53EXOc"/>
    <property type="match status" value="1"/>
</dbReference>
<dbReference type="FunFam" id="1.10.150.20:FF:000002">
    <property type="entry name" value="DNA polymerase I"/>
    <property type="match status" value="1"/>
</dbReference>
<dbReference type="NCBIfam" id="NF004397">
    <property type="entry name" value="PRK05755.1"/>
    <property type="match status" value="1"/>
</dbReference>
<organism evidence="19 20">
    <name type="scientific">Peptoanaerobacter stomatis</name>
    <dbReference type="NCBI Taxonomy" id="796937"/>
    <lineage>
        <taxon>Bacteria</taxon>
        <taxon>Bacillati</taxon>
        <taxon>Bacillota</taxon>
        <taxon>Clostridia</taxon>
        <taxon>Peptostreptococcales</taxon>
        <taxon>Filifactoraceae</taxon>
        <taxon>Peptoanaerobacter</taxon>
    </lineage>
</organism>
<dbReference type="Pfam" id="PF01367">
    <property type="entry name" value="5_3_exonuc"/>
    <property type="match status" value="1"/>
</dbReference>
<dbReference type="FunFam" id="3.40.50.1010:FF:000001">
    <property type="entry name" value="DNA polymerase I"/>
    <property type="match status" value="1"/>
</dbReference>
<dbReference type="EC" id="2.7.7.7" evidence="2 15"/>
<dbReference type="PATRIC" id="fig|796937.3.peg.854"/>
<dbReference type="InterPro" id="IPR002421">
    <property type="entry name" value="5-3_exonuclease"/>
</dbReference>
<dbReference type="AlphaFoldDB" id="G9WZQ9"/>
<dbReference type="CDD" id="cd09859">
    <property type="entry name" value="PIN_53EXO"/>
    <property type="match status" value="1"/>
</dbReference>
<dbReference type="InterPro" id="IPR036279">
    <property type="entry name" value="5-3_exonuclease_C_sf"/>
</dbReference>
<keyword evidence="11 16" id="KW-0239">DNA-directed DNA polymerase</keyword>
<keyword evidence="7" id="KW-0540">Nuclease</keyword>
<feature type="domain" description="5'-3' exonuclease" evidence="17">
    <location>
        <begin position="3"/>
        <end position="261"/>
    </location>
</feature>
<evidence type="ECO:0000256" key="1">
    <source>
        <dbReference type="ARBA" id="ARBA00007705"/>
    </source>
</evidence>
<dbReference type="PROSITE" id="PS00447">
    <property type="entry name" value="DNA_POLYMERASE_A"/>
    <property type="match status" value="1"/>
</dbReference>
<name>G9WZQ9_9FIRM</name>
<dbReference type="InterPro" id="IPR008918">
    <property type="entry name" value="HhH2"/>
</dbReference>
<reference evidence="19 20" key="1">
    <citation type="submission" date="2011-08" db="EMBL/GenBank/DDBJ databases">
        <title>The Genome Sequence of Eubacteriaceae bacterium ACC19a.</title>
        <authorList>
            <consortium name="The Broad Institute Genome Sequencing Platform"/>
            <person name="Earl A."/>
            <person name="Ward D."/>
            <person name="Feldgarden M."/>
            <person name="Gevers D."/>
            <person name="Sizova M."/>
            <person name="Hazen A."/>
            <person name="Epstein S."/>
            <person name="Young S.K."/>
            <person name="Zeng Q."/>
            <person name="Gargeya S."/>
            <person name="Fitzgerald M."/>
            <person name="Haas B."/>
            <person name="Abouelleil A."/>
            <person name="Alvarado L."/>
            <person name="Arachchi H.M."/>
            <person name="Berlin A."/>
            <person name="Brown A."/>
            <person name="Chapman S.B."/>
            <person name="Chen Z."/>
            <person name="Dunbar C."/>
            <person name="Freedman E."/>
            <person name="Gearin G."/>
            <person name="Gellesch M."/>
            <person name="Goldberg J."/>
            <person name="Griggs A."/>
            <person name="Gujja S."/>
            <person name="Heiman D."/>
            <person name="Howarth C."/>
            <person name="Larson L."/>
            <person name="Lui A."/>
            <person name="MacDonald P.J.P."/>
            <person name="Montmayeur A."/>
            <person name="Murphy C."/>
            <person name="Neiman D."/>
            <person name="Pearson M."/>
            <person name="Priest M."/>
            <person name="Roberts A."/>
            <person name="Saif S."/>
            <person name="Shea T."/>
            <person name="Shenoy N."/>
            <person name="Sisk P."/>
            <person name="Stolte C."/>
            <person name="Sykes S."/>
            <person name="Wortman J."/>
            <person name="Nusbaum C."/>
            <person name="Birren B."/>
        </authorList>
    </citation>
    <scope>NUCLEOTIDE SEQUENCE [LARGE SCALE GENOMIC DNA]</scope>
    <source>
        <strain evidence="19 20">ACC19a</strain>
    </source>
</reference>
<dbReference type="InterPro" id="IPR054690">
    <property type="entry name" value="DNA_polI_exonuclease"/>
</dbReference>
<evidence type="ECO:0000256" key="16">
    <source>
        <dbReference type="RuleBase" id="RU004460"/>
    </source>
</evidence>
<dbReference type="CDD" id="cd09898">
    <property type="entry name" value="H3TH_53EXO"/>
    <property type="match status" value="1"/>
</dbReference>
<dbReference type="Pfam" id="PF00476">
    <property type="entry name" value="DNA_pol_A"/>
    <property type="match status" value="1"/>
</dbReference>
<dbReference type="Pfam" id="PF22619">
    <property type="entry name" value="DNA_polI_exo1"/>
    <property type="match status" value="1"/>
</dbReference>
<dbReference type="InterPro" id="IPR020046">
    <property type="entry name" value="5-3_exonucl_a-hlix_arch_N"/>
</dbReference>
<comment type="catalytic activity">
    <reaction evidence="14 16">
        <text>DNA(n) + a 2'-deoxyribonucleoside 5'-triphosphate = DNA(n+1) + diphosphate</text>
        <dbReference type="Rhea" id="RHEA:22508"/>
        <dbReference type="Rhea" id="RHEA-COMP:17339"/>
        <dbReference type="Rhea" id="RHEA-COMP:17340"/>
        <dbReference type="ChEBI" id="CHEBI:33019"/>
        <dbReference type="ChEBI" id="CHEBI:61560"/>
        <dbReference type="ChEBI" id="CHEBI:173112"/>
        <dbReference type="EC" id="2.7.7.7"/>
    </reaction>
</comment>
<dbReference type="BioCyc" id="EBAC796937-HMP:GMGH-1668-MONOMER"/>
<dbReference type="Pfam" id="PF02739">
    <property type="entry name" value="5_3_exonuc_N"/>
    <property type="match status" value="1"/>
</dbReference>
<dbReference type="SUPFAM" id="SSF88723">
    <property type="entry name" value="PIN domain-like"/>
    <property type="match status" value="1"/>
</dbReference>
<dbReference type="PANTHER" id="PTHR10133">
    <property type="entry name" value="DNA POLYMERASE I"/>
    <property type="match status" value="1"/>
</dbReference>
<dbReference type="Gene3D" id="1.20.1060.10">
    <property type="entry name" value="Taq DNA Polymerase, Chain T, domain 4"/>
    <property type="match status" value="1"/>
</dbReference>
<evidence type="ECO:0000313" key="19">
    <source>
        <dbReference type="EMBL" id="EHL15689.1"/>
    </source>
</evidence>
<dbReference type="Gene3D" id="3.30.70.370">
    <property type="match status" value="1"/>
</dbReference>
<evidence type="ECO:0000256" key="9">
    <source>
        <dbReference type="ARBA" id="ARBA00022801"/>
    </source>
</evidence>
<dbReference type="PANTHER" id="PTHR10133:SF27">
    <property type="entry name" value="DNA POLYMERASE NU"/>
    <property type="match status" value="1"/>
</dbReference>
<dbReference type="InterPro" id="IPR043502">
    <property type="entry name" value="DNA/RNA_pol_sf"/>
</dbReference>
<dbReference type="HOGENOM" id="CLU_004675_0_0_9"/>
<dbReference type="Gene3D" id="3.30.420.10">
    <property type="entry name" value="Ribonuclease H-like superfamily/Ribonuclease H"/>
    <property type="match status" value="1"/>
</dbReference>
<evidence type="ECO:0000256" key="11">
    <source>
        <dbReference type="ARBA" id="ARBA00022932"/>
    </source>
</evidence>
<evidence type="ECO:0000256" key="2">
    <source>
        <dbReference type="ARBA" id="ARBA00012417"/>
    </source>
</evidence>
<dbReference type="InterPro" id="IPR018320">
    <property type="entry name" value="DNA_polymerase_1"/>
</dbReference>
<comment type="function">
    <text evidence="16">In addition to polymerase activity, this DNA polymerase exhibits 5'-3' exonuclease activity.</text>
</comment>
<dbReference type="SUPFAM" id="SSF47807">
    <property type="entry name" value="5' to 3' exonuclease, C-terminal subdomain"/>
    <property type="match status" value="1"/>
</dbReference>
<keyword evidence="6 16" id="KW-0235">DNA replication</keyword>
<protein>
    <recommendedName>
        <fullName evidence="3 15">DNA polymerase I</fullName>
        <ecNumber evidence="2 15">2.7.7.7</ecNumber>
    </recommendedName>
</protein>
<comment type="subunit">
    <text evidence="16">Single-chain monomer with multiple functions.</text>
</comment>
<evidence type="ECO:0000256" key="8">
    <source>
        <dbReference type="ARBA" id="ARBA00022763"/>
    </source>
</evidence>
<evidence type="ECO:0000256" key="5">
    <source>
        <dbReference type="ARBA" id="ARBA00022695"/>
    </source>
</evidence>
<evidence type="ECO:0000256" key="7">
    <source>
        <dbReference type="ARBA" id="ARBA00022722"/>
    </source>
</evidence>
<dbReference type="SUPFAM" id="SSF56672">
    <property type="entry name" value="DNA/RNA polymerases"/>
    <property type="match status" value="1"/>
</dbReference>
<dbReference type="SUPFAM" id="SSF53098">
    <property type="entry name" value="Ribonuclease H-like"/>
    <property type="match status" value="1"/>
</dbReference>
<dbReference type="InterPro" id="IPR012337">
    <property type="entry name" value="RNaseH-like_sf"/>
</dbReference>
<comment type="similarity">
    <text evidence="1 16">Belongs to the DNA polymerase type-A family.</text>
</comment>
<dbReference type="InterPro" id="IPR002298">
    <property type="entry name" value="DNA_polymerase_A"/>
</dbReference>
<dbReference type="PRINTS" id="PR00868">
    <property type="entry name" value="DNAPOLI"/>
</dbReference>
<sequence length="883" mass="101294">MSEKLIIIDGNSLINRAFYAIPPLTDKNGMHTNAVYGFANILFKILKEYQPSHLSVAFDLKGPTFRHIMYKDYKGTRKGMPDELFEQLSPLKEMLEYFGITRLELQGYEADDIIGTVSKFFEKENISVLIITGDRDSFQLASDKTKILFTKKGITELEIIDDKEMMNRYGISPLEFIDLKALMGDSSDNIPGVAGIGEKTGLKLIQQYKSIENLYLCIDEIKGSVKTKLEKDKEMAFMSKKLATINTMIPIDFDVEELKLKPINSDKLNEFFIEHNMLSLAKKLQSYAIGDQKDENEAQDNTIANKIEISQDTEDFLKNIGEKIFIKIVKEHLPVNMQAILSVCILSNGKYYTINPDELPKIKHIFEDEKIQKYGYDLKQDYLALLPYDINLQGLFYDLLIAQYLLNPDESVYDISKVAITYSLPNIQSLEEFFGKGKNKKIINAFTKTEVENYFMQILHTVHNSFEKIFEQIKSEDMFELFSNVEMKLISVLGDMEYYGVAIDEKELEHQKSEFVKQISILEKDIYSLADEEFNINSPKQLGVILFEKLKLPALKKSKTGYSTNAEVLESLKDKHEIIDKIISYRQYTKLQSTYVEGLLNIINPETHRIHSSFNQTITATGRISSTEPNLQNIPVRLELGRNLRKAFIAKDDYVLTDSDYSQIELRVLAHISNDDALITAFSKDTDIHTQTASEVFGVDIDQVTKEERSAAKAVNFGIVYGISDFGLSNNLGITKKKAGEYIKNYLDRYKNVEKYMKEIVESAEKNGYVTTILNRRRYIPELKQKNFVVKNLGKRLAMNTPIQGSAADIIKLAMIKVSERLKKEQLKSKLILQVHDELIIETALDEKDYIKTLLQEEMQNAYKMRVELKVDINVGNSWFDTK</sequence>
<dbReference type="SMART" id="SM00279">
    <property type="entry name" value="HhH2"/>
    <property type="match status" value="1"/>
</dbReference>
<dbReference type="Proteomes" id="UP000006437">
    <property type="component" value="Unassembled WGS sequence"/>
</dbReference>
<dbReference type="NCBIfam" id="TIGR00593">
    <property type="entry name" value="pola"/>
    <property type="match status" value="1"/>
</dbReference>
<evidence type="ECO:0000259" key="17">
    <source>
        <dbReference type="SMART" id="SM00475"/>
    </source>
</evidence>
<dbReference type="FunFam" id="1.10.150.20:FF:000003">
    <property type="entry name" value="DNA polymerase I"/>
    <property type="match status" value="1"/>
</dbReference>
<keyword evidence="9 16" id="KW-0378">Hydrolase</keyword>
<evidence type="ECO:0000256" key="15">
    <source>
        <dbReference type="NCBIfam" id="TIGR00593"/>
    </source>
</evidence>